<comment type="catalytic activity">
    <reaction evidence="7">
        <text>a quinone + sn-glycerol 3-phosphate = dihydroxyacetone phosphate + a quinol</text>
        <dbReference type="Rhea" id="RHEA:18977"/>
        <dbReference type="ChEBI" id="CHEBI:24646"/>
        <dbReference type="ChEBI" id="CHEBI:57597"/>
        <dbReference type="ChEBI" id="CHEBI:57642"/>
        <dbReference type="ChEBI" id="CHEBI:132124"/>
        <dbReference type="EC" id="1.1.5.3"/>
    </reaction>
</comment>
<keyword evidence="8" id="KW-0472">Membrane</keyword>
<dbReference type="EC" id="1.1.5.3" evidence="3 7"/>
<dbReference type="Pfam" id="PF01266">
    <property type="entry name" value="DAO"/>
    <property type="match status" value="1"/>
</dbReference>
<dbReference type="AlphaFoldDB" id="A0A1A8WGN8"/>
<keyword evidence="8" id="KW-1133">Transmembrane helix</keyword>
<evidence type="ECO:0000256" key="6">
    <source>
        <dbReference type="ARBA" id="ARBA00023002"/>
    </source>
</evidence>
<feature type="domain" description="FAD dependent oxidoreductase" evidence="9">
    <location>
        <begin position="59"/>
        <end position="113"/>
    </location>
</feature>
<dbReference type="InterPro" id="IPR036188">
    <property type="entry name" value="FAD/NAD-bd_sf"/>
</dbReference>
<dbReference type="GO" id="GO:0006072">
    <property type="term" value="P:glycerol-3-phosphate metabolic process"/>
    <property type="evidence" value="ECO:0007669"/>
    <property type="project" value="UniProtKB-UniRule"/>
</dbReference>
<evidence type="ECO:0000256" key="8">
    <source>
        <dbReference type="SAM" id="Phobius"/>
    </source>
</evidence>
<dbReference type="PANTHER" id="PTHR11985:SF15">
    <property type="entry name" value="GLYCEROL-3-PHOSPHATE DEHYDROGENASE, MITOCHONDRIAL"/>
    <property type="match status" value="1"/>
</dbReference>
<dbReference type="PROSITE" id="PS00977">
    <property type="entry name" value="FAD_G3PDH_1"/>
    <property type="match status" value="1"/>
</dbReference>
<dbReference type="PANTHER" id="PTHR11985">
    <property type="entry name" value="GLYCEROL-3-PHOSPHATE DEHYDROGENASE"/>
    <property type="match status" value="1"/>
</dbReference>
<name>A0A1A8WGN8_PLAOA</name>
<evidence type="ECO:0000256" key="7">
    <source>
        <dbReference type="RuleBase" id="RU361217"/>
    </source>
</evidence>
<dbReference type="Proteomes" id="UP000078560">
    <property type="component" value="Unassembled WGS sequence"/>
</dbReference>
<feature type="transmembrane region" description="Helical" evidence="8">
    <location>
        <begin position="6"/>
        <end position="23"/>
    </location>
</feature>
<keyword evidence="6 7" id="KW-0560">Oxidoreductase</keyword>
<keyword evidence="5" id="KW-0274">FAD</keyword>
<dbReference type="InterPro" id="IPR006076">
    <property type="entry name" value="FAD-dep_OxRdtase"/>
</dbReference>
<evidence type="ECO:0000313" key="10">
    <source>
        <dbReference type="EMBL" id="SBS92130.1"/>
    </source>
</evidence>
<dbReference type="GO" id="GO:0005739">
    <property type="term" value="C:mitochondrion"/>
    <property type="evidence" value="ECO:0007669"/>
    <property type="project" value="TreeGrafter"/>
</dbReference>
<keyword evidence="8" id="KW-0812">Transmembrane</keyword>
<evidence type="ECO:0000313" key="11">
    <source>
        <dbReference type="Proteomes" id="UP000078560"/>
    </source>
</evidence>
<evidence type="ECO:0000256" key="5">
    <source>
        <dbReference type="ARBA" id="ARBA00022827"/>
    </source>
</evidence>
<keyword evidence="4 7" id="KW-0285">Flavoprotein</keyword>
<evidence type="ECO:0000256" key="2">
    <source>
        <dbReference type="ARBA" id="ARBA00007330"/>
    </source>
</evidence>
<organism evidence="10 11">
    <name type="scientific">Plasmodium ovale curtisi</name>
    <dbReference type="NCBI Taxonomy" id="864141"/>
    <lineage>
        <taxon>Eukaryota</taxon>
        <taxon>Sar</taxon>
        <taxon>Alveolata</taxon>
        <taxon>Apicomplexa</taxon>
        <taxon>Aconoidasida</taxon>
        <taxon>Haemosporida</taxon>
        <taxon>Plasmodiidae</taxon>
        <taxon>Plasmodium</taxon>
        <taxon>Plasmodium (Plasmodium)</taxon>
    </lineage>
</organism>
<evidence type="ECO:0000256" key="4">
    <source>
        <dbReference type="ARBA" id="ARBA00022630"/>
    </source>
</evidence>
<accession>A0A1A8WGN8</accession>
<dbReference type="Gene3D" id="3.50.50.60">
    <property type="entry name" value="FAD/NAD(P)-binding domain"/>
    <property type="match status" value="1"/>
</dbReference>
<reference evidence="11" key="1">
    <citation type="submission" date="2016-05" db="EMBL/GenBank/DDBJ databases">
        <authorList>
            <person name="Naeem Raeece"/>
        </authorList>
    </citation>
    <scope>NUCLEOTIDE SEQUENCE [LARGE SCALE GENOMIC DNA]</scope>
</reference>
<evidence type="ECO:0000256" key="3">
    <source>
        <dbReference type="ARBA" id="ARBA00013029"/>
    </source>
</evidence>
<gene>
    <name evidence="10" type="ORF">POVCU2_0072290</name>
</gene>
<sequence>MLKKALVGGGGLGMISVGGVYLLKVNFHKNMIDKDVTYKYSPIASRSEMVNRLKANQYDILIIGGGATGAGLALDCATRGIKCALIDRNDFSSGTSSKSTKLLHGGIRYLENAVKKL</sequence>
<dbReference type="GO" id="GO:0004368">
    <property type="term" value="F:glycerol-3-phosphate dehydrogenase (quinone) activity"/>
    <property type="evidence" value="ECO:0007669"/>
    <property type="project" value="UniProtKB-EC"/>
</dbReference>
<comment type="similarity">
    <text evidence="2 7">Belongs to the FAD-dependent glycerol-3-phosphate dehydrogenase family.</text>
</comment>
<evidence type="ECO:0000259" key="9">
    <source>
        <dbReference type="Pfam" id="PF01266"/>
    </source>
</evidence>
<proteinExistence type="inferred from homology"/>
<dbReference type="InterPro" id="IPR000447">
    <property type="entry name" value="G3P_DH_FAD-dep"/>
</dbReference>
<feature type="non-terminal residue" evidence="10">
    <location>
        <position position="117"/>
    </location>
</feature>
<evidence type="ECO:0000256" key="1">
    <source>
        <dbReference type="ARBA" id="ARBA00001974"/>
    </source>
</evidence>
<dbReference type="EMBL" id="FLQU01001232">
    <property type="protein sequence ID" value="SBS92130.1"/>
    <property type="molecule type" value="Genomic_DNA"/>
</dbReference>
<comment type="cofactor">
    <cofactor evidence="1 7">
        <name>FAD</name>
        <dbReference type="ChEBI" id="CHEBI:57692"/>
    </cofactor>
</comment>
<protein>
    <recommendedName>
        <fullName evidence="3 7">Glycerol-3-phosphate dehydrogenase</fullName>
        <ecNumber evidence="3 7">1.1.5.3</ecNumber>
    </recommendedName>
</protein>
<dbReference type="PRINTS" id="PR01001">
    <property type="entry name" value="FADG3PDH"/>
</dbReference>
<dbReference type="SUPFAM" id="SSF51905">
    <property type="entry name" value="FAD/NAD(P)-binding domain"/>
    <property type="match status" value="1"/>
</dbReference>